<gene>
    <name evidence="2" type="ORF">PILCRDRAFT_733083</name>
</gene>
<feature type="signal peptide" evidence="1">
    <location>
        <begin position="1"/>
        <end position="21"/>
    </location>
</feature>
<dbReference type="HOGENOM" id="CLU_2307114_0_0_1"/>
<protein>
    <recommendedName>
        <fullName evidence="4">Secreted protein</fullName>
    </recommendedName>
</protein>
<organism evidence="2 3">
    <name type="scientific">Piloderma croceum (strain F 1598)</name>
    <dbReference type="NCBI Taxonomy" id="765440"/>
    <lineage>
        <taxon>Eukaryota</taxon>
        <taxon>Fungi</taxon>
        <taxon>Dikarya</taxon>
        <taxon>Basidiomycota</taxon>
        <taxon>Agaricomycotina</taxon>
        <taxon>Agaricomycetes</taxon>
        <taxon>Agaricomycetidae</taxon>
        <taxon>Atheliales</taxon>
        <taxon>Atheliaceae</taxon>
        <taxon>Piloderma</taxon>
    </lineage>
</organism>
<evidence type="ECO:0008006" key="4">
    <source>
        <dbReference type="Google" id="ProtNLM"/>
    </source>
</evidence>
<dbReference type="Proteomes" id="UP000054166">
    <property type="component" value="Unassembled WGS sequence"/>
</dbReference>
<evidence type="ECO:0000256" key="1">
    <source>
        <dbReference type="SAM" id="SignalP"/>
    </source>
</evidence>
<evidence type="ECO:0000313" key="2">
    <source>
        <dbReference type="EMBL" id="KIM73118.1"/>
    </source>
</evidence>
<keyword evidence="1" id="KW-0732">Signal</keyword>
<dbReference type="AlphaFoldDB" id="A0A0C3AH55"/>
<dbReference type="EMBL" id="KN833092">
    <property type="protein sequence ID" value="KIM73118.1"/>
    <property type="molecule type" value="Genomic_DNA"/>
</dbReference>
<dbReference type="InParanoid" id="A0A0C3AH55"/>
<keyword evidence="3" id="KW-1185">Reference proteome</keyword>
<proteinExistence type="predicted"/>
<reference evidence="2 3" key="1">
    <citation type="submission" date="2014-04" db="EMBL/GenBank/DDBJ databases">
        <authorList>
            <consortium name="DOE Joint Genome Institute"/>
            <person name="Kuo A."/>
            <person name="Tarkka M."/>
            <person name="Buscot F."/>
            <person name="Kohler A."/>
            <person name="Nagy L.G."/>
            <person name="Floudas D."/>
            <person name="Copeland A."/>
            <person name="Barry K.W."/>
            <person name="Cichocki N."/>
            <person name="Veneault-Fourrey C."/>
            <person name="LaButti K."/>
            <person name="Lindquist E.A."/>
            <person name="Lipzen A."/>
            <person name="Lundell T."/>
            <person name="Morin E."/>
            <person name="Murat C."/>
            <person name="Sun H."/>
            <person name="Tunlid A."/>
            <person name="Henrissat B."/>
            <person name="Grigoriev I.V."/>
            <person name="Hibbett D.S."/>
            <person name="Martin F."/>
            <person name="Nordberg H.P."/>
            <person name="Cantor M.N."/>
            <person name="Hua S.X."/>
        </authorList>
    </citation>
    <scope>NUCLEOTIDE SEQUENCE [LARGE SCALE GENOMIC DNA]</scope>
    <source>
        <strain evidence="2 3">F 1598</strain>
    </source>
</reference>
<accession>A0A0C3AH55</accession>
<name>A0A0C3AH55_PILCF</name>
<evidence type="ECO:0000313" key="3">
    <source>
        <dbReference type="Proteomes" id="UP000054166"/>
    </source>
</evidence>
<feature type="chain" id="PRO_5002161062" description="Secreted protein" evidence="1">
    <location>
        <begin position="22"/>
        <end position="100"/>
    </location>
</feature>
<reference evidence="3" key="2">
    <citation type="submission" date="2015-01" db="EMBL/GenBank/DDBJ databases">
        <title>Evolutionary Origins and Diversification of the Mycorrhizal Mutualists.</title>
        <authorList>
            <consortium name="DOE Joint Genome Institute"/>
            <consortium name="Mycorrhizal Genomics Consortium"/>
            <person name="Kohler A."/>
            <person name="Kuo A."/>
            <person name="Nagy L.G."/>
            <person name="Floudas D."/>
            <person name="Copeland A."/>
            <person name="Barry K.W."/>
            <person name="Cichocki N."/>
            <person name="Veneault-Fourrey C."/>
            <person name="LaButti K."/>
            <person name="Lindquist E.A."/>
            <person name="Lipzen A."/>
            <person name="Lundell T."/>
            <person name="Morin E."/>
            <person name="Murat C."/>
            <person name="Riley R."/>
            <person name="Ohm R."/>
            <person name="Sun H."/>
            <person name="Tunlid A."/>
            <person name="Henrissat B."/>
            <person name="Grigoriev I.V."/>
            <person name="Hibbett D.S."/>
            <person name="Martin F."/>
        </authorList>
    </citation>
    <scope>NUCLEOTIDE SEQUENCE [LARGE SCALE GENOMIC DNA]</scope>
    <source>
        <strain evidence="3">F 1598</strain>
    </source>
</reference>
<sequence length="100" mass="11035">MSRWLRRFWTGVALMACSSYSEVDDLLSVVANPSRQIISTLRPTSQSLNIVICTTFPSGRSQLPTSASGTYRIISLLEPSSGRGDLVEILLFMWHGCLLA</sequence>